<dbReference type="NCBIfam" id="TIGR00686">
    <property type="entry name" value="phnA"/>
    <property type="match status" value="1"/>
</dbReference>
<dbReference type="InterPro" id="IPR004624">
    <property type="entry name" value="YjdM"/>
</dbReference>
<dbReference type="PANTHER" id="PTHR30305:SF3">
    <property type="entry name" value="PROTEIN YJDM"/>
    <property type="match status" value="1"/>
</dbReference>
<organism evidence="4 5">
    <name type="scientific">Gilliamella bombicola</name>
    <dbReference type="NCBI Taxonomy" id="1798182"/>
    <lineage>
        <taxon>Bacteria</taxon>
        <taxon>Pseudomonadati</taxon>
        <taxon>Pseudomonadota</taxon>
        <taxon>Gammaproteobacteria</taxon>
        <taxon>Orbales</taxon>
        <taxon>Orbaceae</taxon>
        <taxon>Gilliamella</taxon>
    </lineage>
</organism>
<dbReference type="EMBL" id="FMAQ01000004">
    <property type="protein sequence ID" value="SCC03439.1"/>
    <property type="molecule type" value="Genomic_DNA"/>
</dbReference>
<evidence type="ECO:0000259" key="3">
    <source>
        <dbReference type="Pfam" id="PF08274"/>
    </source>
</evidence>
<dbReference type="RefSeq" id="WP_091347840.1">
    <property type="nucleotide sequence ID" value="NZ_FMAQ01000004.1"/>
</dbReference>
<evidence type="ECO:0000313" key="4">
    <source>
        <dbReference type="EMBL" id="SCC03439.1"/>
    </source>
</evidence>
<dbReference type="SUPFAM" id="SSF82057">
    <property type="entry name" value="Prokaryotic SH3-related domain"/>
    <property type="match status" value="1"/>
</dbReference>
<protein>
    <submittedName>
        <fullName evidence="4">Phosphonoacetate hydrolase</fullName>
    </submittedName>
</protein>
<keyword evidence="5" id="KW-1185">Reference proteome</keyword>
<dbReference type="Gene3D" id="2.30.30.40">
    <property type="entry name" value="SH3 Domains"/>
    <property type="match status" value="1"/>
</dbReference>
<gene>
    <name evidence="4" type="ORF">GA0061081_10456</name>
</gene>
<dbReference type="Pfam" id="PF03831">
    <property type="entry name" value="YjdM"/>
    <property type="match status" value="1"/>
</dbReference>
<feature type="domain" description="Protein YjdM N-terminal" evidence="3">
    <location>
        <begin position="4"/>
        <end position="32"/>
    </location>
</feature>
<evidence type="ECO:0000313" key="5">
    <source>
        <dbReference type="Proteomes" id="UP000199670"/>
    </source>
</evidence>
<dbReference type="Gene3D" id="2.20.25.10">
    <property type="match status" value="1"/>
</dbReference>
<dbReference type="GO" id="GO:0016787">
    <property type="term" value="F:hydrolase activity"/>
    <property type="evidence" value="ECO:0007669"/>
    <property type="project" value="UniProtKB-KW"/>
</dbReference>
<dbReference type="Proteomes" id="UP000199670">
    <property type="component" value="Unassembled WGS sequence"/>
</dbReference>
<dbReference type="PANTHER" id="PTHR30305">
    <property type="entry name" value="PROTEIN YJDM-RELATED"/>
    <property type="match status" value="1"/>
</dbReference>
<reference evidence="5" key="1">
    <citation type="submission" date="2016-08" db="EMBL/GenBank/DDBJ databases">
        <authorList>
            <person name="Varghese N."/>
            <person name="Submissions Spin"/>
        </authorList>
    </citation>
    <scope>NUCLEOTIDE SEQUENCE [LARGE SCALE GENOMIC DNA]</scope>
    <source>
        <strain evidence="5">R-53248</strain>
    </source>
</reference>
<keyword evidence="4" id="KW-0378">Hydrolase</keyword>
<dbReference type="InterPro" id="IPR013987">
    <property type="entry name" value="YjdM_N"/>
</dbReference>
<dbReference type="OrthoDB" id="9810131at2"/>
<sequence>MESIPNCPACQSEHTYHDGTFYVCPECAHEWDPNEVAASDDGLQVKDSNGNLLTDGDDIILIKDLKLKGSSTVLKKGAKAKGIRLVEGDHEIDCKVDGMKIMLKACFVKKA</sequence>
<dbReference type="InterPro" id="IPR013988">
    <property type="entry name" value="YjdM_C"/>
</dbReference>
<name>A0A1C4B9A7_9GAMM</name>
<dbReference type="AlphaFoldDB" id="A0A1C4B9A7"/>
<evidence type="ECO:0000256" key="1">
    <source>
        <dbReference type="ARBA" id="ARBA00009248"/>
    </source>
</evidence>
<evidence type="ECO:0000259" key="2">
    <source>
        <dbReference type="Pfam" id="PF03831"/>
    </source>
</evidence>
<accession>A0A1C4B9A7</accession>
<dbReference type="Pfam" id="PF08274">
    <property type="entry name" value="Zn_Ribbon_YjdM"/>
    <property type="match status" value="1"/>
</dbReference>
<dbReference type="SUPFAM" id="SSF57783">
    <property type="entry name" value="Zinc beta-ribbon"/>
    <property type="match status" value="1"/>
</dbReference>
<feature type="domain" description="Protein YjdM C-terminal" evidence="2">
    <location>
        <begin position="45"/>
        <end position="111"/>
    </location>
</feature>
<proteinExistence type="inferred from homology"/>
<comment type="similarity">
    <text evidence="1">Belongs to the YjdM family.</text>
</comment>